<dbReference type="GO" id="GO:0005829">
    <property type="term" value="C:cytosol"/>
    <property type="evidence" value="ECO:0007669"/>
    <property type="project" value="TreeGrafter"/>
</dbReference>
<keyword evidence="4" id="KW-0963">Cytoplasm</keyword>
<protein>
    <recommendedName>
        <fullName evidence="11">Elongator complex protein 1</fullName>
    </recommendedName>
</protein>
<dbReference type="SUPFAM" id="SSF82171">
    <property type="entry name" value="DPP6 N-terminal domain-like"/>
    <property type="match status" value="1"/>
</dbReference>
<sequence>MRSLQQTGFEYSTSSAEQASSPHQRVLICVNTDTQEVFVATATDSSAFITRHGLGPRNGHGKSGQLMLHESGIALGIDDAEVEVITGLQHVGEAGGAVVAYGTGTIGLVTNEDEIAVGDVEAGIVAMAWAPDGETGVFVTGRNVNTNEVNDNNTALEFRLGLLLMTPRWDVITETPLPASPSTSTGAGLVSVGWGRKETQFHGSEGKQAAKLSTVPAVLVLTATDDRRPRVSWRGDSRFFAISYVVNEFGSGQTQSHRAVAIFTREGSLSAIAEPIANLHHAIAWRPLGNLIAAVQTLPSRQLQVVFFETNGLRHGEFSLRLSDKDTIVYELAYTADSSILAIFMLKINENRRVIQLWSMSNYHYYLKQEIYSFDGHEIDSFAWDPECALRLYVSSGGEKLRKFQISEAKYALCNADGLALQTFTFATTIQTSSSGSIDTSQPVIVTDGLHLLVTPFRTSNMPPPMSETKIGPFPFCVSSVAIGENDILAVLLADNSIYLASNINDQNASVIRRVKHSLPINGRLSTYRQIVYINPTTILLISSPINMSPLSPISSVSDFVVYLELEDITSNEIEVFRTGIIEDIPGAAESGIMKLNGNLRNGDVLVESMQEINGIWKANLLAEFPAPCPWIASVVIGSDADSLQTVAIGLSDRNKLYVNSRLISSEATSFFVHDDYIIVTTLSHTARFIPLAVDYEEALEIPVLGAMVHDESLRRVERGSRIVTAIPGDMKLILQMPRGNLETIYPRALVLSIIRTSLNKLNYSNAFILCRKHRINMNLLVDHNPKLFMDNVALFVSSVKEADYLNFLGDVDVTKTMYVPVPAPPKSVAYFKPSTKINTVCFAIRAALEQLDKVTYITTILTTYAKITPVQDLEGAMARVRDMKSVSVEETENALKYLIFLANANRLYDVALGMYDFQLVVMVAQFSQKDPREYLPFLTALKMLPKNHQYFRIDDHLGRYASALGHLSTIVTEIEINAKNTSANEAEANKVFYEEVIPYIVKHELFKDALERYQNVTNRLKSVLSAYGTFLFLKARFAESGLS</sequence>
<dbReference type="AlphaFoldDB" id="A0AAD5T7R1"/>
<reference evidence="9" key="1">
    <citation type="submission" date="2020-05" db="EMBL/GenBank/DDBJ databases">
        <title>Phylogenomic resolution of chytrid fungi.</title>
        <authorList>
            <person name="Stajich J.E."/>
            <person name="Amses K."/>
            <person name="Simmons R."/>
            <person name="Seto K."/>
            <person name="Myers J."/>
            <person name="Bonds A."/>
            <person name="Quandt C.A."/>
            <person name="Barry K."/>
            <person name="Liu P."/>
            <person name="Grigoriev I."/>
            <person name="Longcore J.E."/>
            <person name="James T.Y."/>
        </authorList>
    </citation>
    <scope>NUCLEOTIDE SEQUENCE</scope>
    <source>
        <strain evidence="9">JEL0513</strain>
    </source>
</reference>
<evidence type="ECO:0000259" key="6">
    <source>
        <dbReference type="Pfam" id="PF04762"/>
    </source>
</evidence>
<feature type="domain" description="ELP1 N-terminal second beta-propeller" evidence="7">
    <location>
        <begin position="446"/>
        <end position="724"/>
    </location>
</feature>
<dbReference type="EMBL" id="JADGJH010000135">
    <property type="protein sequence ID" value="KAJ3136558.1"/>
    <property type="molecule type" value="Genomic_DNA"/>
</dbReference>
<evidence type="ECO:0000259" key="7">
    <source>
        <dbReference type="Pfam" id="PF23797"/>
    </source>
</evidence>
<dbReference type="GO" id="GO:0002926">
    <property type="term" value="P:tRNA wobble base 5-methoxycarbonylmethyl-2-thiouridinylation"/>
    <property type="evidence" value="ECO:0007669"/>
    <property type="project" value="TreeGrafter"/>
</dbReference>
<evidence type="ECO:0000313" key="9">
    <source>
        <dbReference type="EMBL" id="KAJ3136558.1"/>
    </source>
</evidence>
<evidence type="ECO:0008006" key="11">
    <source>
        <dbReference type="Google" id="ProtNLM"/>
    </source>
</evidence>
<evidence type="ECO:0000256" key="3">
    <source>
        <dbReference type="ARBA" id="ARBA00006086"/>
    </source>
</evidence>
<dbReference type="Pfam" id="PF23925">
    <property type="entry name" value="A-sol_ELP1"/>
    <property type="match status" value="1"/>
</dbReference>
<dbReference type="InterPro" id="IPR056167">
    <property type="entry name" value="A-sol_ELP1"/>
</dbReference>
<feature type="domain" description="ELP1 first N-terminal beta-propeller" evidence="6">
    <location>
        <begin position="15"/>
        <end position="387"/>
    </location>
</feature>
<dbReference type="InterPro" id="IPR006849">
    <property type="entry name" value="Elp1"/>
</dbReference>
<comment type="pathway">
    <text evidence="2">tRNA modification; 5-methoxycarbonylmethyl-2-thiouridine-tRNA biosynthesis.</text>
</comment>
<organism evidence="9 10">
    <name type="scientific">Physocladia obscura</name>
    <dbReference type="NCBI Taxonomy" id="109957"/>
    <lineage>
        <taxon>Eukaryota</taxon>
        <taxon>Fungi</taxon>
        <taxon>Fungi incertae sedis</taxon>
        <taxon>Chytridiomycota</taxon>
        <taxon>Chytridiomycota incertae sedis</taxon>
        <taxon>Chytridiomycetes</taxon>
        <taxon>Chytridiales</taxon>
        <taxon>Chytriomycetaceae</taxon>
        <taxon>Physocladia</taxon>
    </lineage>
</organism>
<dbReference type="GO" id="GO:0000049">
    <property type="term" value="F:tRNA binding"/>
    <property type="evidence" value="ECO:0007669"/>
    <property type="project" value="TreeGrafter"/>
</dbReference>
<keyword evidence="5" id="KW-0819">tRNA processing</keyword>
<proteinExistence type="inferred from homology"/>
<dbReference type="InterPro" id="IPR056165">
    <property type="entry name" value="Beta-prop_ELP1_2nd"/>
</dbReference>
<comment type="subcellular location">
    <subcellularLocation>
        <location evidence="1">Cytoplasm</location>
    </subcellularLocation>
</comment>
<gene>
    <name evidence="9" type="ORF">HK100_001597</name>
</gene>
<evidence type="ECO:0000259" key="8">
    <source>
        <dbReference type="Pfam" id="PF23925"/>
    </source>
</evidence>
<dbReference type="Proteomes" id="UP001211907">
    <property type="component" value="Unassembled WGS sequence"/>
</dbReference>
<evidence type="ECO:0000256" key="5">
    <source>
        <dbReference type="ARBA" id="ARBA00022694"/>
    </source>
</evidence>
<dbReference type="Pfam" id="PF04762">
    <property type="entry name" value="Beta-prop_ELP1_1st"/>
    <property type="match status" value="1"/>
</dbReference>
<evidence type="ECO:0000256" key="4">
    <source>
        <dbReference type="ARBA" id="ARBA00022490"/>
    </source>
</evidence>
<accession>A0AAD5T7R1</accession>
<keyword evidence="10" id="KW-1185">Reference proteome</keyword>
<dbReference type="Pfam" id="PF23797">
    <property type="entry name" value="Beta-prop_ELP1_2nd"/>
    <property type="match status" value="1"/>
</dbReference>
<evidence type="ECO:0000313" key="10">
    <source>
        <dbReference type="Proteomes" id="UP001211907"/>
    </source>
</evidence>
<evidence type="ECO:0000256" key="1">
    <source>
        <dbReference type="ARBA" id="ARBA00004496"/>
    </source>
</evidence>
<dbReference type="PANTHER" id="PTHR12747:SF0">
    <property type="entry name" value="ELONGATOR COMPLEX PROTEIN 1"/>
    <property type="match status" value="1"/>
</dbReference>
<evidence type="ECO:0000256" key="2">
    <source>
        <dbReference type="ARBA" id="ARBA00005043"/>
    </source>
</evidence>
<dbReference type="PANTHER" id="PTHR12747">
    <property type="entry name" value="ELONGATOR COMPLEX PROTEIN 1"/>
    <property type="match status" value="1"/>
</dbReference>
<dbReference type="InterPro" id="IPR056164">
    <property type="entry name" value="Beta-prop_ELP1_1st"/>
</dbReference>
<name>A0AAD5T7R1_9FUNG</name>
<feature type="domain" description="ELP1 alpha-solenoid" evidence="8">
    <location>
        <begin position="748"/>
        <end position="942"/>
    </location>
</feature>
<comment type="caution">
    <text evidence="9">The sequence shown here is derived from an EMBL/GenBank/DDBJ whole genome shotgun (WGS) entry which is preliminary data.</text>
</comment>
<comment type="similarity">
    <text evidence="3">Belongs to the ELP1/IKA1 family.</text>
</comment>
<dbReference type="GO" id="GO:0033588">
    <property type="term" value="C:elongator holoenzyme complex"/>
    <property type="evidence" value="ECO:0007669"/>
    <property type="project" value="InterPro"/>
</dbReference>